<comment type="cofactor">
    <cofactor evidence="6">
        <name>Mg(2+)</name>
        <dbReference type="ChEBI" id="CHEBI:18420"/>
    </cofactor>
    <text evidence="6">Binds 1 Mg(2+) ion per trimer.</text>
</comment>
<feature type="active site" description="Tele-phosphohistidine intermediate" evidence="5">
    <location>
        <position position="82"/>
    </location>
</feature>
<feature type="modified residue" description="Phosphohistidine; by HPr" evidence="7">
    <location>
        <position position="82"/>
    </location>
</feature>
<keyword evidence="3" id="KW-0808">Transferase</keyword>
<keyword evidence="6" id="KW-0479">Metal-binding</keyword>
<reference evidence="9" key="1">
    <citation type="submission" date="2016-08" db="EMBL/GenBank/DDBJ databases">
        <authorList>
            <person name="Varghese N."/>
            <person name="Submissions Spin"/>
        </authorList>
    </citation>
    <scope>NUCLEOTIDE SEQUENCE [LARGE SCALE GENOMIC DNA]</scope>
    <source>
        <strain evidence="9">R-53144</strain>
    </source>
</reference>
<accession>A0A1C3ZE67</accession>
<keyword evidence="2" id="KW-0762">Sugar transport</keyword>
<dbReference type="PANTHER" id="PTHR34382">
    <property type="entry name" value="PTS SYSTEM N,N'-DIACETYLCHITOBIOSE-SPECIFIC EIIA COMPONENT"/>
    <property type="match status" value="1"/>
</dbReference>
<evidence type="ECO:0000256" key="5">
    <source>
        <dbReference type="PIRSR" id="PIRSR000699-1"/>
    </source>
</evidence>
<dbReference type="Gene3D" id="1.20.58.80">
    <property type="entry name" value="Phosphotransferase system, lactose/cellobiose-type IIA subunit"/>
    <property type="match status" value="1"/>
</dbReference>
<dbReference type="STRING" id="1798183.GA0061080_100447"/>
<name>A0A1C3ZE67_9GAMM</name>
<dbReference type="PANTHER" id="PTHR34382:SF7">
    <property type="entry name" value="PTS SYSTEM N,N'-DIACETYLCHITOBIOSE-SPECIFIC EIIA COMPONENT"/>
    <property type="match status" value="1"/>
</dbReference>
<evidence type="ECO:0000256" key="2">
    <source>
        <dbReference type="ARBA" id="ARBA00022597"/>
    </source>
</evidence>
<keyword evidence="1" id="KW-0813">Transport</keyword>
<dbReference type="Pfam" id="PF02255">
    <property type="entry name" value="PTS_IIA"/>
    <property type="match status" value="1"/>
</dbReference>
<protein>
    <submittedName>
        <fullName evidence="8">PTS system, cellobiose-specific IIA component</fullName>
    </submittedName>
</protein>
<evidence type="ECO:0000256" key="6">
    <source>
        <dbReference type="PIRSR" id="PIRSR000699-2"/>
    </source>
</evidence>
<dbReference type="AlphaFoldDB" id="A0A1C3ZE67"/>
<keyword evidence="4" id="KW-0598">Phosphotransferase system</keyword>
<dbReference type="EMBL" id="FMBA01000004">
    <property type="protein sequence ID" value="SCB80586.1"/>
    <property type="molecule type" value="Genomic_DNA"/>
</dbReference>
<dbReference type="GO" id="GO:0009401">
    <property type="term" value="P:phosphoenolpyruvate-dependent sugar phosphotransferase system"/>
    <property type="evidence" value="ECO:0007669"/>
    <property type="project" value="UniProtKB-KW"/>
</dbReference>
<evidence type="ECO:0000313" key="9">
    <source>
        <dbReference type="Proteomes" id="UP000199698"/>
    </source>
</evidence>
<feature type="binding site" evidence="6">
    <location>
        <position position="85"/>
    </location>
    <ligand>
        <name>Mg(2+)</name>
        <dbReference type="ChEBI" id="CHEBI:18420"/>
        <note>ligand shared between all trimeric partners</note>
    </ligand>
</feature>
<keyword evidence="6" id="KW-0460">Magnesium</keyword>
<dbReference type="CDD" id="cd00215">
    <property type="entry name" value="PTS_IIA_lac"/>
    <property type="match status" value="1"/>
</dbReference>
<dbReference type="InterPro" id="IPR003188">
    <property type="entry name" value="PTS_IIA_lac/cel"/>
</dbReference>
<proteinExistence type="predicted"/>
<evidence type="ECO:0000256" key="1">
    <source>
        <dbReference type="ARBA" id="ARBA00022448"/>
    </source>
</evidence>
<sequence>MNKEMSSEDIQLIAFNIILYSGNAKTKIHEAFKAMRQADFIAANQLLDEANKEILQAHHSQTELLQNYANGTKITMEIIMVHAQDHLMTTMSFREMAIEMLHLYEKHHELETTLKG</sequence>
<evidence type="ECO:0000256" key="4">
    <source>
        <dbReference type="ARBA" id="ARBA00022683"/>
    </source>
</evidence>
<gene>
    <name evidence="8" type="ORF">GA0061080_100447</name>
</gene>
<dbReference type="GO" id="GO:0016740">
    <property type="term" value="F:transferase activity"/>
    <property type="evidence" value="ECO:0007669"/>
    <property type="project" value="UniProtKB-KW"/>
</dbReference>
<dbReference type="PIRSF" id="PIRSF000699">
    <property type="entry name" value="PTS_IILac_III"/>
    <property type="match status" value="1"/>
</dbReference>
<evidence type="ECO:0000256" key="7">
    <source>
        <dbReference type="PROSITE-ProRule" id="PRU00418"/>
    </source>
</evidence>
<dbReference type="NCBIfam" id="NF007156">
    <property type="entry name" value="PRK09591.1"/>
    <property type="match status" value="1"/>
</dbReference>
<dbReference type="PROSITE" id="PS51095">
    <property type="entry name" value="PTS_EIIA_TYPE_3"/>
    <property type="match status" value="1"/>
</dbReference>
<organism evidence="8 9">
    <name type="scientific">Gilliamella intestini</name>
    <dbReference type="NCBI Taxonomy" id="1798183"/>
    <lineage>
        <taxon>Bacteria</taxon>
        <taxon>Pseudomonadati</taxon>
        <taxon>Pseudomonadota</taxon>
        <taxon>Gammaproteobacteria</taxon>
        <taxon>Orbales</taxon>
        <taxon>Orbaceae</taxon>
        <taxon>Gilliamella</taxon>
    </lineage>
</organism>
<keyword evidence="9" id="KW-1185">Reference proteome</keyword>
<dbReference type="SUPFAM" id="SSF46973">
    <property type="entry name" value="Enzyme IIa from lactose specific PTS, IIa-lac"/>
    <property type="match status" value="1"/>
</dbReference>
<dbReference type="Proteomes" id="UP000199698">
    <property type="component" value="Unassembled WGS sequence"/>
</dbReference>
<dbReference type="InterPro" id="IPR036542">
    <property type="entry name" value="PTS_IIA_lac/cel_sf"/>
</dbReference>
<evidence type="ECO:0000313" key="8">
    <source>
        <dbReference type="EMBL" id="SCB80586.1"/>
    </source>
</evidence>
<dbReference type="GO" id="GO:0046872">
    <property type="term" value="F:metal ion binding"/>
    <property type="evidence" value="ECO:0007669"/>
    <property type="project" value="UniProtKB-KW"/>
</dbReference>
<evidence type="ECO:0000256" key="3">
    <source>
        <dbReference type="ARBA" id="ARBA00022679"/>
    </source>
</evidence>